<dbReference type="Proteomes" id="UP001159179">
    <property type="component" value="Unassembled WGS sequence"/>
</dbReference>
<gene>
    <name evidence="3" type="ORF">P5X88_15035</name>
</gene>
<evidence type="ECO:0000256" key="2">
    <source>
        <dbReference type="ARBA" id="ARBA00022801"/>
    </source>
</evidence>
<dbReference type="Pfam" id="PF00657">
    <property type="entry name" value="Lipase_GDSL"/>
    <property type="match status" value="1"/>
</dbReference>
<reference evidence="3" key="1">
    <citation type="submission" date="2023-03" db="EMBL/GenBank/DDBJ databases">
        <title>Bacterial isolates from washroom surfaces on a university campus.</title>
        <authorList>
            <person name="Holman D.B."/>
            <person name="Gzyl K.E."/>
            <person name="Taheri A.E."/>
        </authorList>
    </citation>
    <scope>NUCLEOTIDE SEQUENCE</scope>
    <source>
        <strain evidence="3">RD03</strain>
    </source>
</reference>
<dbReference type="InterPro" id="IPR001087">
    <property type="entry name" value="GDSL"/>
</dbReference>
<comment type="similarity">
    <text evidence="1">Belongs to the 'GDSL' lipolytic enzyme family.</text>
</comment>
<dbReference type="PANTHER" id="PTHR43695">
    <property type="entry name" value="PUTATIVE (AFU_ORTHOLOGUE AFUA_2G17250)-RELATED"/>
    <property type="match status" value="1"/>
</dbReference>
<name>A0AAW6SY58_9BACI</name>
<proteinExistence type="inferred from homology"/>
<dbReference type="AlphaFoldDB" id="A0AAW6SY58"/>
<dbReference type="InterPro" id="IPR036514">
    <property type="entry name" value="SGNH_hydro_sf"/>
</dbReference>
<protein>
    <submittedName>
        <fullName evidence="3">Rhamnogalacturonan acetylesterase</fullName>
    </submittedName>
</protein>
<evidence type="ECO:0000256" key="1">
    <source>
        <dbReference type="ARBA" id="ARBA00008668"/>
    </source>
</evidence>
<dbReference type="Gene3D" id="3.40.50.1110">
    <property type="entry name" value="SGNH hydrolase"/>
    <property type="match status" value="1"/>
</dbReference>
<dbReference type="CDD" id="cd01821">
    <property type="entry name" value="Rhamnogalacturan_acetylesterase_like"/>
    <property type="match status" value="1"/>
</dbReference>
<sequence>MKNSQFRIYLAGDSTVENVLPEQGNKMGWGQVISEFFTDDVLFMNEAKGGRSSKSFIEEGRLNKILEVIKKGDYLFIQFGHNDQKVDEPHRGTDPYTTYQKYLTQYIVEAREKHAIPVLLTSVNRRTFTEDGKLFNGLGEYPEAMRQLALSFQVPLIDLWEKSKQLYEQLGVEGSKRLFAWYELEDPEIPTDNTHFGRYGSREVAKLVVSGIKELQMPFAKYSIDKS</sequence>
<organism evidence="3 4">
    <name type="scientific">Heyndrickxia oleronia</name>
    <dbReference type="NCBI Taxonomy" id="38875"/>
    <lineage>
        <taxon>Bacteria</taxon>
        <taxon>Bacillati</taxon>
        <taxon>Bacillota</taxon>
        <taxon>Bacilli</taxon>
        <taxon>Bacillales</taxon>
        <taxon>Bacillaceae</taxon>
        <taxon>Heyndrickxia</taxon>
    </lineage>
</organism>
<keyword evidence="2" id="KW-0378">Hydrolase</keyword>
<dbReference type="SUPFAM" id="SSF52266">
    <property type="entry name" value="SGNH hydrolase"/>
    <property type="match status" value="1"/>
</dbReference>
<evidence type="ECO:0000313" key="3">
    <source>
        <dbReference type="EMBL" id="MDH5162248.1"/>
    </source>
</evidence>
<dbReference type="PANTHER" id="PTHR43695:SF1">
    <property type="entry name" value="RHAMNOGALACTURONAN ACETYLESTERASE"/>
    <property type="match status" value="1"/>
</dbReference>
<accession>A0AAW6SY58</accession>
<dbReference type="RefSeq" id="WP_280617221.1">
    <property type="nucleotide sequence ID" value="NZ_JAROYP010000008.1"/>
</dbReference>
<dbReference type="EMBL" id="JAROYP010000008">
    <property type="protein sequence ID" value="MDH5162248.1"/>
    <property type="molecule type" value="Genomic_DNA"/>
</dbReference>
<evidence type="ECO:0000313" key="4">
    <source>
        <dbReference type="Proteomes" id="UP001159179"/>
    </source>
</evidence>
<dbReference type="GO" id="GO:0016788">
    <property type="term" value="F:hydrolase activity, acting on ester bonds"/>
    <property type="evidence" value="ECO:0007669"/>
    <property type="project" value="InterPro"/>
</dbReference>
<comment type="caution">
    <text evidence="3">The sequence shown here is derived from an EMBL/GenBank/DDBJ whole genome shotgun (WGS) entry which is preliminary data.</text>
</comment>
<dbReference type="InterPro" id="IPR037459">
    <property type="entry name" value="RhgT-like"/>
</dbReference>